<dbReference type="AlphaFoldDB" id="A0A3D4VDG4"/>
<evidence type="ECO:0000313" key="3">
    <source>
        <dbReference type="Proteomes" id="UP000264071"/>
    </source>
</evidence>
<dbReference type="PANTHER" id="PTHR33169:SF14">
    <property type="entry name" value="TRANSCRIPTIONAL REGULATOR RV3488"/>
    <property type="match status" value="1"/>
</dbReference>
<dbReference type="InterPro" id="IPR005149">
    <property type="entry name" value="Tscrpt_reg_PadR_N"/>
</dbReference>
<gene>
    <name evidence="2" type="ORF">DGD08_16815</name>
</gene>
<name>A0A3D4VDG4_9BACT</name>
<dbReference type="Proteomes" id="UP000264071">
    <property type="component" value="Unassembled WGS sequence"/>
</dbReference>
<dbReference type="NCBIfam" id="TIGR03433">
    <property type="entry name" value="padR_acidobact"/>
    <property type="match status" value="1"/>
</dbReference>
<dbReference type="Pfam" id="PF03551">
    <property type="entry name" value="PadR"/>
    <property type="match status" value="1"/>
</dbReference>
<dbReference type="PANTHER" id="PTHR33169">
    <property type="entry name" value="PADR-FAMILY TRANSCRIPTIONAL REGULATOR"/>
    <property type="match status" value="1"/>
</dbReference>
<sequence>MPTPKTPKQDLPRRELPNGTLEMLILKTISVGTMHGYGIAQHIQRVTDGVLSAEQGSLYPALERLLNKGHATAKWAQTSTGRQARIYTITASGRKQLAARMADYEQVSLAIERLLQA</sequence>
<organism evidence="2 3">
    <name type="scientific">Gemmatimonas aurantiaca</name>
    <dbReference type="NCBI Taxonomy" id="173480"/>
    <lineage>
        <taxon>Bacteria</taxon>
        <taxon>Pseudomonadati</taxon>
        <taxon>Gemmatimonadota</taxon>
        <taxon>Gemmatimonadia</taxon>
        <taxon>Gemmatimonadales</taxon>
        <taxon>Gemmatimonadaceae</taxon>
        <taxon>Gemmatimonas</taxon>
    </lineage>
</organism>
<feature type="domain" description="Transcription regulator PadR N-terminal" evidence="1">
    <location>
        <begin position="25"/>
        <end position="98"/>
    </location>
</feature>
<evidence type="ECO:0000313" key="2">
    <source>
        <dbReference type="EMBL" id="HCT58864.1"/>
    </source>
</evidence>
<evidence type="ECO:0000259" key="1">
    <source>
        <dbReference type="Pfam" id="PF03551"/>
    </source>
</evidence>
<comment type="caution">
    <text evidence="2">The sequence shown here is derived from an EMBL/GenBank/DDBJ whole genome shotgun (WGS) entry which is preliminary data.</text>
</comment>
<dbReference type="OMA" id="GWIRAEW"/>
<proteinExistence type="predicted"/>
<dbReference type="SUPFAM" id="SSF46785">
    <property type="entry name" value="Winged helix' DNA-binding domain"/>
    <property type="match status" value="1"/>
</dbReference>
<dbReference type="EMBL" id="DPIY01000012">
    <property type="protein sequence ID" value="HCT58864.1"/>
    <property type="molecule type" value="Genomic_DNA"/>
</dbReference>
<reference evidence="2 3" key="1">
    <citation type="journal article" date="2018" name="Nat. Biotechnol.">
        <title>A standardized bacterial taxonomy based on genome phylogeny substantially revises the tree of life.</title>
        <authorList>
            <person name="Parks D.H."/>
            <person name="Chuvochina M."/>
            <person name="Waite D.W."/>
            <person name="Rinke C."/>
            <person name="Skarshewski A."/>
            <person name="Chaumeil P.A."/>
            <person name="Hugenholtz P."/>
        </authorList>
    </citation>
    <scope>NUCLEOTIDE SEQUENCE [LARGE SCALE GENOMIC DNA]</scope>
    <source>
        <strain evidence="2">UBA8844</strain>
    </source>
</reference>
<dbReference type="InterPro" id="IPR036390">
    <property type="entry name" value="WH_DNA-bd_sf"/>
</dbReference>
<dbReference type="InterPro" id="IPR052509">
    <property type="entry name" value="Metal_resp_DNA-bind_regulator"/>
</dbReference>
<dbReference type="InterPro" id="IPR036388">
    <property type="entry name" value="WH-like_DNA-bd_sf"/>
</dbReference>
<accession>A0A3D4VDG4</accession>
<dbReference type="InterPro" id="IPR017799">
    <property type="entry name" value="Tscrpt_reg_PadR_acidobac-type"/>
</dbReference>
<protein>
    <submittedName>
        <fullName evidence="2">PadR family transcriptional regulator</fullName>
    </submittedName>
</protein>
<dbReference type="Gene3D" id="1.10.10.10">
    <property type="entry name" value="Winged helix-like DNA-binding domain superfamily/Winged helix DNA-binding domain"/>
    <property type="match status" value="1"/>
</dbReference>